<dbReference type="SUPFAM" id="SSF49464">
    <property type="entry name" value="Carboxypeptidase regulatory domain-like"/>
    <property type="match status" value="1"/>
</dbReference>
<dbReference type="SUPFAM" id="SSF56935">
    <property type="entry name" value="Porins"/>
    <property type="match status" value="1"/>
</dbReference>
<dbReference type="GO" id="GO:0009279">
    <property type="term" value="C:cell outer membrane"/>
    <property type="evidence" value="ECO:0007669"/>
    <property type="project" value="UniProtKB-SubCell"/>
</dbReference>
<dbReference type="Pfam" id="PF00593">
    <property type="entry name" value="TonB_dep_Rec_b-barrel"/>
    <property type="match status" value="1"/>
</dbReference>
<evidence type="ECO:0000256" key="7">
    <source>
        <dbReference type="ARBA" id="ARBA00023170"/>
    </source>
</evidence>
<keyword evidence="5" id="KW-0798">TonB box</keyword>
<keyword evidence="4" id="KW-0732">Signal</keyword>
<gene>
    <name evidence="10" type="ORF">CARN7_0843</name>
</gene>
<evidence type="ECO:0000313" key="10">
    <source>
        <dbReference type="EMBL" id="CBI10082.1"/>
    </source>
</evidence>
<accession>E6QS60</accession>
<keyword evidence="3" id="KW-0812">Transmembrane</keyword>
<evidence type="ECO:0000256" key="3">
    <source>
        <dbReference type="ARBA" id="ARBA00022692"/>
    </source>
</evidence>
<dbReference type="InterPro" id="IPR008969">
    <property type="entry name" value="CarboxyPept-like_regulatory"/>
</dbReference>
<keyword evidence="8" id="KW-0998">Cell outer membrane</keyword>
<dbReference type="AlphaFoldDB" id="E6QS60"/>
<protein>
    <submittedName>
        <fullName evidence="10">TonB-dependent siderophore receptor</fullName>
    </submittedName>
</protein>
<keyword evidence="6" id="KW-0472">Membrane</keyword>
<evidence type="ECO:0000256" key="5">
    <source>
        <dbReference type="ARBA" id="ARBA00023077"/>
    </source>
</evidence>
<dbReference type="PANTHER" id="PTHR30069:SF29">
    <property type="entry name" value="HEMOGLOBIN AND HEMOGLOBIN-HAPTOGLOBIN-BINDING PROTEIN 1-RELATED"/>
    <property type="match status" value="1"/>
</dbReference>
<dbReference type="PANTHER" id="PTHR30069">
    <property type="entry name" value="TONB-DEPENDENT OUTER MEMBRANE RECEPTOR"/>
    <property type="match status" value="1"/>
</dbReference>
<evidence type="ECO:0000256" key="1">
    <source>
        <dbReference type="ARBA" id="ARBA00004571"/>
    </source>
</evidence>
<dbReference type="Gene3D" id="2.60.40.1120">
    <property type="entry name" value="Carboxypeptidase-like, regulatory domain"/>
    <property type="match status" value="1"/>
</dbReference>
<proteinExistence type="predicted"/>
<evidence type="ECO:0000256" key="6">
    <source>
        <dbReference type="ARBA" id="ARBA00023136"/>
    </source>
</evidence>
<dbReference type="PROSITE" id="PS52016">
    <property type="entry name" value="TONB_DEPENDENT_REC_3"/>
    <property type="match status" value="1"/>
</dbReference>
<comment type="caution">
    <text evidence="10">The sequence shown here is derived from an EMBL/GenBank/DDBJ whole genome shotgun (WGS) entry which is preliminary data.</text>
</comment>
<reference evidence="10" key="1">
    <citation type="submission" date="2009-10" db="EMBL/GenBank/DDBJ databases">
        <title>Diversity of trophic interactions inside an arsenic-rich microbial ecosystem.</title>
        <authorList>
            <person name="Bertin P.N."/>
            <person name="Heinrich-Salmeron A."/>
            <person name="Pelletier E."/>
            <person name="Goulhen-Chollet F."/>
            <person name="Arsene-Ploetze F."/>
            <person name="Gallien S."/>
            <person name="Calteau A."/>
            <person name="Vallenet D."/>
            <person name="Casiot C."/>
            <person name="Chane-Woon-Ming B."/>
            <person name="Giloteaux L."/>
            <person name="Barakat M."/>
            <person name="Bonnefoy V."/>
            <person name="Bruneel O."/>
            <person name="Chandler M."/>
            <person name="Cleiss J."/>
            <person name="Duran R."/>
            <person name="Elbaz-Poulichet F."/>
            <person name="Fonknechten N."/>
            <person name="Lauga B."/>
            <person name="Mornico D."/>
            <person name="Ortet P."/>
            <person name="Schaeffer C."/>
            <person name="Siguier P."/>
            <person name="Alexander Thil Smith A."/>
            <person name="Van Dorsselaer A."/>
            <person name="Weissenbach J."/>
            <person name="Medigue C."/>
            <person name="Le Paslier D."/>
        </authorList>
    </citation>
    <scope>NUCLEOTIDE SEQUENCE</scope>
</reference>
<sequence>MLFLTRTRIALACTLGVASLTTVYAADLPPGEITGQISNAIGVPIQNVRITAQSQNGKILEATQSDGHGYFYFRHLSAGIYALIANKQHYQTGTDIVVLTAQHGQSRRITLASEQALSLHVQAKQTHPSPNRISIANGGVSSYHITSQDIAQMPEGDDTPLNQVLLQAPGVVQDSFGQLHVRGDHANLQYRINGILLPDSISGFGQTLNSQLISNVSLLTGTLSAEYGFHTAGIVDIHTQTGAFDQGGQVEVMGGDQNTSQASGEIKGHKGDFSYFMDVSGLQNNLGIENPMPTRTAIHDASTQNNGFAYFSYKIDDTLRASAIFGISDNRFQIPNIAGQTPLYNLNGVINDPSQSLNEQQQEATNFGVLALQGTLGADMDYQISVFSRYQRIAYSPDLTGDLIYTGVASQTLRDTQNNGIQADGSWRFSPTHTFRTGMFASAEQVQTSSALSMFGGTMNPGTGTMTQTSTTPLPDQYYANDQLVQLFGLYAEDEWQATHLLTIDYGLRFDQVNAYVDQHQISPRLSAIYQLTPTTAVHAGYAHYFTPPPNELVSNQQIAGAVNTTNQPPGGTQNSPVQSESDDYYDVGINKTLSPTTTAGLDTYYKQVTNLLDEGQFGSALLYTPFNYAQGKIYGAELTLAYHKDALSSYVNLSRSAAFGKGIESAQYNFSPAELAYIANNYVHLDHDQTWTASSGVAWQQRQITYSSDLIYGSGLRSGFANTAHLPGYVQINASIMRPILIPEWGKIDVRLIVLNLFGATYEIRNGTGVGVGAPQYGPPRTALVALTKKF</sequence>
<dbReference type="InterPro" id="IPR000531">
    <property type="entry name" value="Beta-barrel_TonB"/>
</dbReference>
<organism evidence="10">
    <name type="scientific">mine drainage metagenome</name>
    <dbReference type="NCBI Taxonomy" id="410659"/>
    <lineage>
        <taxon>unclassified sequences</taxon>
        <taxon>metagenomes</taxon>
        <taxon>ecological metagenomes</taxon>
    </lineage>
</organism>
<dbReference type="InterPro" id="IPR039426">
    <property type="entry name" value="TonB-dep_rcpt-like"/>
</dbReference>
<evidence type="ECO:0000256" key="2">
    <source>
        <dbReference type="ARBA" id="ARBA00022448"/>
    </source>
</evidence>
<evidence type="ECO:0000256" key="4">
    <source>
        <dbReference type="ARBA" id="ARBA00022729"/>
    </source>
</evidence>
<feature type="domain" description="TonB-dependent receptor-like beta-barrel" evidence="9">
    <location>
        <begin position="300"/>
        <end position="737"/>
    </location>
</feature>
<dbReference type="Pfam" id="PF13620">
    <property type="entry name" value="CarboxypepD_reg"/>
    <property type="match status" value="1"/>
</dbReference>
<dbReference type="GO" id="GO:0015344">
    <property type="term" value="F:siderophore uptake transmembrane transporter activity"/>
    <property type="evidence" value="ECO:0007669"/>
    <property type="project" value="TreeGrafter"/>
</dbReference>
<dbReference type="EMBL" id="CABR01000069">
    <property type="protein sequence ID" value="CBI10082.1"/>
    <property type="molecule type" value="Genomic_DNA"/>
</dbReference>
<keyword evidence="7 10" id="KW-0675">Receptor</keyword>
<dbReference type="GO" id="GO:0044718">
    <property type="term" value="P:siderophore transmembrane transport"/>
    <property type="evidence" value="ECO:0007669"/>
    <property type="project" value="TreeGrafter"/>
</dbReference>
<dbReference type="InterPro" id="IPR036942">
    <property type="entry name" value="Beta-barrel_TonB_sf"/>
</dbReference>
<evidence type="ECO:0000259" key="9">
    <source>
        <dbReference type="Pfam" id="PF00593"/>
    </source>
</evidence>
<dbReference type="Gene3D" id="2.40.170.20">
    <property type="entry name" value="TonB-dependent receptor, beta-barrel domain"/>
    <property type="match status" value="1"/>
</dbReference>
<comment type="subcellular location">
    <subcellularLocation>
        <location evidence="1">Cell outer membrane</location>
        <topology evidence="1">Multi-pass membrane protein</topology>
    </subcellularLocation>
</comment>
<name>E6QS60_9ZZZZ</name>
<keyword evidence="2" id="KW-0813">Transport</keyword>
<evidence type="ECO:0000256" key="8">
    <source>
        <dbReference type="ARBA" id="ARBA00023237"/>
    </source>
</evidence>